<keyword evidence="1" id="KW-0472">Membrane</keyword>
<feature type="domain" description="Histidine kinase/HSP90-like ATPase" evidence="2">
    <location>
        <begin position="506"/>
        <end position="620"/>
    </location>
</feature>
<dbReference type="Pfam" id="PF02518">
    <property type="entry name" value="HATPase_c"/>
    <property type="match status" value="1"/>
</dbReference>
<dbReference type="PANTHER" id="PTHR34220:SF7">
    <property type="entry name" value="SENSOR HISTIDINE KINASE YPDA"/>
    <property type="match status" value="1"/>
</dbReference>
<dbReference type="InterPro" id="IPR010559">
    <property type="entry name" value="Sig_transdc_His_kin_internal"/>
</dbReference>
<dbReference type="EMBL" id="FTMS01000031">
    <property type="protein sequence ID" value="SIR05900.1"/>
    <property type="molecule type" value="Genomic_DNA"/>
</dbReference>
<dbReference type="GO" id="GO:0016020">
    <property type="term" value="C:membrane"/>
    <property type="evidence" value="ECO:0007669"/>
    <property type="project" value="InterPro"/>
</dbReference>
<proteinExistence type="predicted"/>
<sequence>MSLMFKPSLRIHSFRGRLFVVYSTLIIVVLLATATLFYTFYRRSAMNRIIAEQNQLSTAIIEATDSEVATMDTVSMNIFYSTLVESHLQRYMMLSADEDFEERLRTQQALMDTISAVIGPFQIVNQVNIYSLEGHMIGAGLFNQQINVDLPNKDWYERTSELDGAKNLTGPKPLQYIDAGNYHFRDRPFLSMTRFYKDGTLEAKGIIEVLQDYNAVFSYLKRMRQYHPNASFYVLDAKGLYVYPYNPTPDTAGVHYLNLIEQRNWKPQAAHRATDPDGRRQQIITYASSDYTGWTVIVASPSSIVYQPLIHFTWIFLGLGMAVLLLTLIVSFAVSGTIIRPLADLHATIAGTNITTLRALDSDTGCTQENLRTSLDELQAIDSAFRAMQQKLNQAVIQLVSAQTQEAHAKLLAVQSQMDPHFLYNNLATIQAMADEGMNLEISQFTKEMSYMLRYIAAKSEQGVPLAEEIQYVETYLRLMKIRLQSNLSYTVDIPNHMHAIAVPKLLVQPLVENSIKHGFSGTPPWSLAISGWIEPVSDRHAVSEKWFVSVTDNGHGFCPEILASLNHYAENRLSPDDSCGQPSEGMGLLNTYMRLRLFYHDDFTFHVNNNPGGGATVTIGGTTSPGGSE</sequence>
<dbReference type="Pfam" id="PF06580">
    <property type="entry name" value="His_kinase"/>
    <property type="match status" value="1"/>
</dbReference>
<keyword evidence="4" id="KW-0808">Transferase</keyword>
<feature type="domain" description="Signal transduction histidine kinase internal region" evidence="3">
    <location>
        <begin position="409"/>
        <end position="487"/>
    </location>
</feature>
<reference evidence="4 5" key="1">
    <citation type="submission" date="2017-01" db="EMBL/GenBank/DDBJ databases">
        <authorList>
            <person name="Mah S.A."/>
            <person name="Swanson W.J."/>
            <person name="Moy G.W."/>
            <person name="Vacquier V.D."/>
        </authorList>
    </citation>
    <scope>NUCLEOTIDE SEQUENCE [LARGE SCALE GENOMIC DNA]</scope>
    <source>
        <strain evidence="4 5">ASpG1</strain>
    </source>
</reference>
<gene>
    <name evidence="4" type="ORF">SAMN05920897_1318</name>
</gene>
<dbReference type="Proteomes" id="UP000186400">
    <property type="component" value="Unassembled WGS sequence"/>
</dbReference>
<feature type="transmembrane region" description="Helical" evidence="1">
    <location>
        <begin position="20"/>
        <end position="41"/>
    </location>
</feature>
<keyword evidence="1" id="KW-1133">Transmembrane helix</keyword>
<dbReference type="PANTHER" id="PTHR34220">
    <property type="entry name" value="SENSOR HISTIDINE KINASE YPDA"/>
    <property type="match status" value="1"/>
</dbReference>
<dbReference type="GO" id="GO:0000155">
    <property type="term" value="F:phosphorelay sensor kinase activity"/>
    <property type="evidence" value="ECO:0007669"/>
    <property type="project" value="InterPro"/>
</dbReference>
<name>A0A1N6XU80_9SPIO</name>
<keyword evidence="5" id="KW-1185">Reference proteome</keyword>
<feature type="transmembrane region" description="Helical" evidence="1">
    <location>
        <begin position="312"/>
        <end position="334"/>
    </location>
</feature>
<dbReference type="InterPro" id="IPR050640">
    <property type="entry name" value="Bact_2-comp_sensor_kinase"/>
</dbReference>
<dbReference type="STRING" id="159291.SAMN05920897_1318"/>
<evidence type="ECO:0000259" key="3">
    <source>
        <dbReference type="Pfam" id="PF06580"/>
    </source>
</evidence>
<evidence type="ECO:0000313" key="5">
    <source>
        <dbReference type="Proteomes" id="UP000186400"/>
    </source>
</evidence>
<dbReference type="InterPro" id="IPR036890">
    <property type="entry name" value="HATPase_C_sf"/>
</dbReference>
<dbReference type="CDD" id="cd18774">
    <property type="entry name" value="PDC2_HK_sensor"/>
    <property type="match status" value="1"/>
</dbReference>
<evidence type="ECO:0000256" key="1">
    <source>
        <dbReference type="SAM" id="Phobius"/>
    </source>
</evidence>
<keyword evidence="1" id="KW-0812">Transmembrane</keyword>
<protein>
    <submittedName>
        <fullName evidence="4">Histidine kinase</fullName>
    </submittedName>
</protein>
<dbReference type="SUPFAM" id="SSF55874">
    <property type="entry name" value="ATPase domain of HSP90 chaperone/DNA topoisomerase II/histidine kinase"/>
    <property type="match status" value="1"/>
</dbReference>
<dbReference type="Gene3D" id="3.30.565.10">
    <property type="entry name" value="Histidine kinase-like ATPase, C-terminal domain"/>
    <property type="match status" value="1"/>
</dbReference>
<dbReference type="InterPro" id="IPR003594">
    <property type="entry name" value="HATPase_dom"/>
</dbReference>
<evidence type="ECO:0000259" key="2">
    <source>
        <dbReference type="Pfam" id="PF02518"/>
    </source>
</evidence>
<organism evidence="4 5">
    <name type="scientific">Alkalispirochaeta americana</name>
    <dbReference type="NCBI Taxonomy" id="159291"/>
    <lineage>
        <taxon>Bacteria</taxon>
        <taxon>Pseudomonadati</taxon>
        <taxon>Spirochaetota</taxon>
        <taxon>Spirochaetia</taxon>
        <taxon>Spirochaetales</taxon>
        <taxon>Spirochaetaceae</taxon>
        <taxon>Alkalispirochaeta</taxon>
    </lineage>
</organism>
<keyword evidence="4" id="KW-0418">Kinase</keyword>
<accession>A0A1N6XU80</accession>
<dbReference type="Gene3D" id="6.10.340.10">
    <property type="match status" value="1"/>
</dbReference>
<dbReference type="AlphaFoldDB" id="A0A1N6XU80"/>
<evidence type="ECO:0000313" key="4">
    <source>
        <dbReference type="EMBL" id="SIR05900.1"/>
    </source>
</evidence>